<dbReference type="Proteomes" id="UP000481043">
    <property type="component" value="Unassembled WGS sequence"/>
</dbReference>
<accession>A0A6M0Q474</accession>
<organism evidence="2 3">
    <name type="scientific">Bacillus mesophilus</name>
    <dbReference type="NCBI Taxonomy" id="1808955"/>
    <lineage>
        <taxon>Bacteria</taxon>
        <taxon>Bacillati</taxon>
        <taxon>Bacillota</taxon>
        <taxon>Bacilli</taxon>
        <taxon>Bacillales</taxon>
        <taxon>Bacillaceae</taxon>
        <taxon>Bacillus</taxon>
    </lineage>
</organism>
<dbReference type="EMBL" id="JAAIWM010000001">
    <property type="protein sequence ID" value="NEY71003.1"/>
    <property type="molecule type" value="Genomic_DNA"/>
</dbReference>
<feature type="transmembrane region" description="Helical" evidence="1">
    <location>
        <begin position="43"/>
        <end position="72"/>
    </location>
</feature>
<protein>
    <submittedName>
        <fullName evidence="2">Uncharacterized protein</fullName>
    </submittedName>
</protein>
<comment type="caution">
    <text evidence="2">The sequence shown here is derived from an EMBL/GenBank/DDBJ whole genome shotgun (WGS) entry which is preliminary data.</text>
</comment>
<keyword evidence="3" id="KW-1185">Reference proteome</keyword>
<reference evidence="2 3" key="1">
    <citation type="submission" date="2020-02" db="EMBL/GenBank/DDBJ databases">
        <title>Bacillus aquiflavi sp. nov., isolated from yellow water of strong flavor Chinese baijiu in Yibin region of China.</title>
        <authorList>
            <person name="Xie J."/>
        </authorList>
    </citation>
    <scope>NUCLEOTIDE SEQUENCE [LARGE SCALE GENOMIC DNA]</scope>
    <source>
        <strain evidence="2 3">SA4</strain>
    </source>
</reference>
<evidence type="ECO:0000313" key="2">
    <source>
        <dbReference type="EMBL" id="NEY71003.1"/>
    </source>
</evidence>
<evidence type="ECO:0000313" key="3">
    <source>
        <dbReference type="Proteomes" id="UP000481043"/>
    </source>
</evidence>
<dbReference type="AlphaFoldDB" id="A0A6M0Q474"/>
<proteinExistence type="predicted"/>
<feature type="transmembrane region" description="Helical" evidence="1">
    <location>
        <begin position="133"/>
        <end position="150"/>
    </location>
</feature>
<dbReference type="RefSeq" id="WP_163178101.1">
    <property type="nucleotide sequence ID" value="NZ_JAAIWM010000001.1"/>
</dbReference>
<gene>
    <name evidence="2" type="ORF">G4D63_04520</name>
</gene>
<keyword evidence="1" id="KW-1133">Transmembrane helix</keyword>
<sequence length="289" mass="32383">MWKKRIKVWTVSLLLSLLALPIVNVLIETFVLNGEEGSFFTNVQFLFMVFAVYATPVIILTAIPVQLLAAYVAGKAKRFKVLLSFLIHIIPAVQIGLFGGIGFISLTVLVALIFFTVDYLIMYKETSIKFRYLLFVPFSLLLLFSVPDLLNRTEDAIDYNLIKAKETPNVHLTVNEEKITIKPSSCWSSDDREGCGKDTEPYLLPIDPIGIEELAVSGDVEVVVTVEDEESYTMNAYYLDGNEVVQVDVTGNTFTLPSHIHEQVVKVSVTTDMQQILSFSFGIRNGNRN</sequence>
<feature type="transmembrane region" description="Helical" evidence="1">
    <location>
        <begin position="79"/>
        <end position="97"/>
    </location>
</feature>
<name>A0A6M0Q474_9BACI</name>
<keyword evidence="1" id="KW-0812">Transmembrane</keyword>
<keyword evidence="1" id="KW-0472">Membrane</keyword>
<evidence type="ECO:0000256" key="1">
    <source>
        <dbReference type="SAM" id="Phobius"/>
    </source>
</evidence>